<dbReference type="AlphaFoldDB" id="A0A4D6WRB1"/>
<evidence type="ECO:0000313" key="8">
    <source>
        <dbReference type="EMBL" id="QCI06177.1"/>
    </source>
</evidence>
<feature type="transmembrane region" description="Helical" evidence="7">
    <location>
        <begin position="153"/>
        <end position="178"/>
    </location>
</feature>
<dbReference type="PANTHER" id="PTHR33510">
    <property type="entry name" value="PROTEIN TIC 20-II, CHLOROPLASTIC"/>
    <property type="match status" value="1"/>
</dbReference>
<keyword evidence="7" id="KW-0150">Chloroplast</keyword>
<reference evidence="8" key="1">
    <citation type="journal article" date="2019" name="Mol. Phylogenet. Evol.">
        <title>Morphological evolution and classification of the red algal order Ceramiales inferred using plastid phylogenomics.</title>
        <authorList>
            <person name="Diaz-Tapia P."/>
            <person name="Pasella M.M."/>
            <person name="Verbruggen H."/>
            <person name="Maggs C.A."/>
        </authorList>
    </citation>
    <scope>NUCLEOTIDE SEQUENCE</scope>
    <source>
        <strain evidence="8">VRM320</strain>
    </source>
</reference>
<feature type="transmembrane region" description="Helical" evidence="7">
    <location>
        <begin position="119"/>
        <end position="141"/>
    </location>
</feature>
<evidence type="ECO:0000256" key="3">
    <source>
        <dbReference type="ARBA" id="ARBA00017412"/>
    </source>
</evidence>
<evidence type="ECO:0000256" key="2">
    <source>
        <dbReference type="ARBA" id="ARBA00009596"/>
    </source>
</evidence>
<dbReference type="GO" id="GO:0031969">
    <property type="term" value="C:chloroplast membrane"/>
    <property type="evidence" value="ECO:0007669"/>
    <property type="project" value="UniProtKB-SubCell"/>
</dbReference>
<sequence>MVNQLYTWLLVSAASTVTTLHKLYLYIFQSNHDSNINNITLTDRFISMFPYGLPFFEGLQNFAPQILPDYPFGMMNIYKKTFMPIVIFYMSNPSIAFGTFFLLYYFFVRSHSPIPHRAFISFNALQSILLFLIHSLLGAIFRAFPIEFRTSIYGLTLCNTLLWFVIFTTIYSIIYSIAGKYSHIPIVSQAAKIHIDTD</sequence>
<keyword evidence="5 7" id="KW-1133">Transmembrane helix</keyword>
<accession>A0A4D6WRB1</accession>
<evidence type="ECO:0000256" key="7">
    <source>
        <dbReference type="RuleBase" id="RU367003"/>
    </source>
</evidence>
<comment type="similarity">
    <text evidence="2 7">Belongs to the Tic20 family.</text>
</comment>
<keyword evidence="6 7" id="KW-0472">Membrane</keyword>
<evidence type="ECO:0000256" key="1">
    <source>
        <dbReference type="ARBA" id="ARBA00004508"/>
    </source>
</evidence>
<keyword evidence="4 7" id="KW-0812">Transmembrane</keyword>
<proteinExistence type="inferred from homology"/>
<dbReference type="PANTHER" id="PTHR33510:SF5">
    <property type="entry name" value="PROTEIN TIC 20-II, CHLOROPLASTIC"/>
    <property type="match status" value="1"/>
</dbReference>
<geneLocation type="plastid" evidence="8"/>
<dbReference type="InterPro" id="IPR005691">
    <property type="entry name" value="Tic20"/>
</dbReference>
<comment type="subcellular location">
    <subcellularLocation>
        <location evidence="1 7">Plastid</location>
        <location evidence="1 7">Chloroplast membrane</location>
        <topology evidence="1 7">Multi-pass membrane protein</topology>
    </subcellularLocation>
</comment>
<evidence type="ECO:0000256" key="6">
    <source>
        <dbReference type="ARBA" id="ARBA00023136"/>
    </source>
</evidence>
<dbReference type="EMBL" id="MK814651">
    <property type="protein sequence ID" value="QCI06177.1"/>
    <property type="molecule type" value="Genomic_DNA"/>
</dbReference>
<evidence type="ECO:0000256" key="5">
    <source>
        <dbReference type="ARBA" id="ARBA00022989"/>
    </source>
</evidence>
<feature type="transmembrane region" description="Helical" evidence="7">
    <location>
        <begin position="6"/>
        <end position="27"/>
    </location>
</feature>
<organism evidence="8">
    <name type="scientific">Dicranema revolutum</name>
    <dbReference type="NCBI Taxonomy" id="239144"/>
    <lineage>
        <taxon>Eukaryota</taxon>
        <taxon>Rhodophyta</taxon>
        <taxon>Florideophyceae</taxon>
        <taxon>Rhodymeniophycidae</taxon>
        <taxon>Gigartinales</taxon>
        <taxon>Dicranemataceae</taxon>
        <taxon>Dicranema</taxon>
    </lineage>
</organism>
<reference evidence="8" key="2">
    <citation type="submission" date="2019-04" db="EMBL/GenBank/DDBJ databases">
        <authorList>
            <person name="Pasella M."/>
        </authorList>
    </citation>
    <scope>NUCLEOTIDE SEQUENCE</scope>
    <source>
        <strain evidence="8">VRM320</strain>
    </source>
</reference>
<keyword evidence="7 8" id="KW-0934">Plastid</keyword>
<dbReference type="Pfam" id="PF16166">
    <property type="entry name" value="TIC20"/>
    <property type="match status" value="1"/>
</dbReference>
<gene>
    <name evidence="8" type="primary">ycf60</name>
</gene>
<name>A0A4D6WRB1_9FLOR</name>
<feature type="transmembrane region" description="Helical" evidence="7">
    <location>
        <begin position="82"/>
        <end position="107"/>
    </location>
</feature>
<evidence type="ECO:0000256" key="4">
    <source>
        <dbReference type="ARBA" id="ARBA00022692"/>
    </source>
</evidence>
<protein>
    <recommendedName>
        <fullName evidence="3 7">Tic20 family protein Ycf60</fullName>
    </recommendedName>
</protein>